<evidence type="ECO:0000313" key="8">
    <source>
        <dbReference type="EMBL" id="CAF4264909.1"/>
    </source>
</evidence>
<evidence type="ECO:0000313" key="5">
    <source>
        <dbReference type="EMBL" id="CAF3169730.1"/>
    </source>
</evidence>
<sequence>MQQSQPSSSSYMYPSSPTPSVPLYDSGYSSYGYTSPSPYSLHYSTCPYANNESYYIPAEPYMPYCSPASETIQQIPQPFASSTPNQQSNVCLVPTIKNVQPKRRLQQQQQPVMASPSFCPTRKRISDEAIERLNAFYEIKKRPTEAEKDRIAMECDISLAQVNTWFNNARSRRGDTNPKLAQKLLKQQIAALNNQVTLLQQHHQQSSSGHDSF</sequence>
<keyword evidence="1 2" id="KW-0238">DNA-binding</keyword>
<evidence type="ECO:0000313" key="6">
    <source>
        <dbReference type="EMBL" id="CAF3363327.1"/>
    </source>
</evidence>
<dbReference type="EMBL" id="CAJNYV010000757">
    <property type="protein sequence ID" value="CAF3379925.1"/>
    <property type="molecule type" value="Genomic_DNA"/>
</dbReference>
<organism evidence="10 11">
    <name type="scientific">Rotaria socialis</name>
    <dbReference type="NCBI Taxonomy" id="392032"/>
    <lineage>
        <taxon>Eukaryota</taxon>
        <taxon>Metazoa</taxon>
        <taxon>Spiralia</taxon>
        <taxon>Gnathifera</taxon>
        <taxon>Rotifera</taxon>
        <taxon>Eurotatoria</taxon>
        <taxon>Bdelloidea</taxon>
        <taxon>Philodinida</taxon>
        <taxon>Philodinidae</taxon>
        <taxon>Rotaria</taxon>
    </lineage>
</organism>
<dbReference type="EMBL" id="CAJOBS010000667">
    <property type="protein sequence ID" value="CAF4621930.1"/>
    <property type="molecule type" value="Genomic_DNA"/>
</dbReference>
<dbReference type="EMBL" id="CAJNXB010001465">
    <property type="protein sequence ID" value="CAF3169730.1"/>
    <property type="molecule type" value="Genomic_DNA"/>
</dbReference>
<dbReference type="AlphaFoldDB" id="A0A821DIA8"/>
<feature type="domain" description="Homeobox" evidence="3">
    <location>
        <begin position="122"/>
        <end position="176"/>
    </location>
</feature>
<evidence type="ECO:0000313" key="11">
    <source>
        <dbReference type="Proteomes" id="UP000663838"/>
    </source>
</evidence>
<comment type="caution">
    <text evidence="10">The sequence shown here is derived from an EMBL/GenBank/DDBJ whole genome shotgun (WGS) entry which is preliminary data.</text>
</comment>
<dbReference type="EMBL" id="CAJOBO010000647">
    <property type="protein sequence ID" value="CAF4264909.1"/>
    <property type="molecule type" value="Genomic_DNA"/>
</dbReference>
<dbReference type="Proteomes" id="UP000663865">
    <property type="component" value="Unassembled WGS sequence"/>
</dbReference>
<keyword evidence="1 2" id="KW-0371">Homeobox</keyword>
<dbReference type="Proteomes" id="UP000663869">
    <property type="component" value="Unassembled WGS sequence"/>
</dbReference>
<dbReference type="EMBL" id="CAJNYU010000496">
    <property type="protein sequence ID" value="CAF3363327.1"/>
    <property type="molecule type" value="Genomic_DNA"/>
</dbReference>
<dbReference type="OrthoDB" id="4187154at2759"/>
<protein>
    <recommendedName>
        <fullName evidence="3">Homeobox domain-containing protein</fullName>
    </recommendedName>
</protein>
<dbReference type="GO" id="GO:0003677">
    <property type="term" value="F:DNA binding"/>
    <property type="evidence" value="ECO:0007669"/>
    <property type="project" value="UniProtKB-UniRule"/>
</dbReference>
<dbReference type="CDD" id="cd00086">
    <property type="entry name" value="homeodomain"/>
    <property type="match status" value="1"/>
</dbReference>
<dbReference type="EMBL" id="CAJNYD010000011">
    <property type="protein sequence ID" value="CAF3169386.1"/>
    <property type="molecule type" value="Genomic_DNA"/>
</dbReference>
<dbReference type="Proteomes" id="UP000663833">
    <property type="component" value="Unassembled WGS sequence"/>
</dbReference>
<dbReference type="Proteomes" id="UP000663851">
    <property type="component" value="Unassembled WGS sequence"/>
</dbReference>
<dbReference type="EMBL" id="CAJOBQ010000708">
    <property type="protein sequence ID" value="CAF4406208.1"/>
    <property type="molecule type" value="Genomic_DNA"/>
</dbReference>
<dbReference type="InterPro" id="IPR009057">
    <property type="entry name" value="Homeodomain-like_sf"/>
</dbReference>
<evidence type="ECO:0000313" key="4">
    <source>
        <dbReference type="EMBL" id="CAF3169386.1"/>
    </source>
</evidence>
<evidence type="ECO:0000259" key="3">
    <source>
        <dbReference type="PROSITE" id="PS50071"/>
    </source>
</evidence>
<dbReference type="SMART" id="SM00389">
    <property type="entry name" value="HOX"/>
    <property type="match status" value="1"/>
</dbReference>
<dbReference type="Proteomes" id="UP000663838">
    <property type="component" value="Unassembled WGS sequence"/>
</dbReference>
<dbReference type="Pfam" id="PF00046">
    <property type="entry name" value="Homeodomain"/>
    <property type="match status" value="1"/>
</dbReference>
<feature type="DNA-binding region" description="Homeobox" evidence="1">
    <location>
        <begin position="124"/>
        <end position="177"/>
    </location>
</feature>
<keyword evidence="1 2" id="KW-0539">Nucleus</keyword>
<dbReference type="GO" id="GO:0005634">
    <property type="term" value="C:nucleus"/>
    <property type="evidence" value="ECO:0007669"/>
    <property type="project" value="UniProtKB-SubCell"/>
</dbReference>
<evidence type="ECO:0000313" key="10">
    <source>
        <dbReference type="EMBL" id="CAF4621930.1"/>
    </source>
</evidence>
<proteinExistence type="predicted"/>
<evidence type="ECO:0000313" key="7">
    <source>
        <dbReference type="EMBL" id="CAF3379925.1"/>
    </source>
</evidence>
<evidence type="ECO:0000313" key="9">
    <source>
        <dbReference type="EMBL" id="CAF4406208.1"/>
    </source>
</evidence>
<dbReference type="SUPFAM" id="SSF46689">
    <property type="entry name" value="Homeodomain-like"/>
    <property type="match status" value="1"/>
</dbReference>
<dbReference type="PROSITE" id="PS50071">
    <property type="entry name" value="HOMEOBOX_2"/>
    <property type="match status" value="1"/>
</dbReference>
<name>A0A821DIA8_9BILA</name>
<dbReference type="Proteomes" id="UP000663862">
    <property type="component" value="Unassembled WGS sequence"/>
</dbReference>
<dbReference type="InterPro" id="IPR001356">
    <property type="entry name" value="HD"/>
</dbReference>
<comment type="subcellular location">
    <subcellularLocation>
        <location evidence="1 2">Nucleus</location>
    </subcellularLocation>
</comment>
<accession>A0A821DIA8</accession>
<evidence type="ECO:0000256" key="1">
    <source>
        <dbReference type="PROSITE-ProRule" id="PRU00108"/>
    </source>
</evidence>
<dbReference type="Proteomes" id="UP000663825">
    <property type="component" value="Unassembled WGS sequence"/>
</dbReference>
<gene>
    <name evidence="6" type="ORF">FME351_LOCUS5625</name>
    <name evidence="8" type="ORF">HFQ381_LOCUS11296</name>
    <name evidence="7" type="ORF">KIK155_LOCUS6196</name>
    <name evidence="4" type="ORF">LUA448_LOCUS322</name>
    <name evidence="5" type="ORF">TIS948_LOCUS10743</name>
    <name evidence="10" type="ORF">TOA249_LOCUS12009</name>
    <name evidence="9" type="ORF">TSG867_LOCUS13365</name>
</gene>
<dbReference type="Gene3D" id="1.10.10.60">
    <property type="entry name" value="Homeodomain-like"/>
    <property type="match status" value="1"/>
</dbReference>
<reference evidence="10" key="1">
    <citation type="submission" date="2021-02" db="EMBL/GenBank/DDBJ databases">
        <authorList>
            <person name="Nowell W R."/>
        </authorList>
    </citation>
    <scope>NUCLEOTIDE SEQUENCE</scope>
</reference>
<evidence type="ECO:0000256" key="2">
    <source>
        <dbReference type="RuleBase" id="RU000682"/>
    </source>
</evidence>